<proteinExistence type="predicted"/>
<organism evidence="2 3">
    <name type="scientific">Ureibacillus xyleni</name>
    <dbReference type="NCBI Taxonomy" id="614648"/>
    <lineage>
        <taxon>Bacteria</taxon>
        <taxon>Bacillati</taxon>
        <taxon>Bacillota</taxon>
        <taxon>Bacilli</taxon>
        <taxon>Bacillales</taxon>
        <taxon>Caryophanaceae</taxon>
        <taxon>Ureibacillus</taxon>
    </lineage>
</organism>
<accession>A0A285T2J4</accession>
<dbReference type="RefSeq" id="WP_097074011.1">
    <property type="nucleotide sequence ID" value="NZ_OBMQ01000008.1"/>
</dbReference>
<protein>
    <submittedName>
        <fullName evidence="2">Uncharacterized protein</fullName>
    </submittedName>
</protein>
<keyword evidence="1" id="KW-1133">Transmembrane helix</keyword>
<evidence type="ECO:0000313" key="2">
    <source>
        <dbReference type="EMBL" id="SOC15333.1"/>
    </source>
</evidence>
<dbReference type="Proteomes" id="UP000219636">
    <property type="component" value="Unassembled WGS sequence"/>
</dbReference>
<dbReference type="OrthoDB" id="2455358at2"/>
<dbReference type="EMBL" id="OBMQ01000008">
    <property type="protein sequence ID" value="SOC15333.1"/>
    <property type="molecule type" value="Genomic_DNA"/>
</dbReference>
<feature type="transmembrane region" description="Helical" evidence="1">
    <location>
        <begin position="106"/>
        <end position="129"/>
    </location>
</feature>
<feature type="transmembrane region" description="Helical" evidence="1">
    <location>
        <begin position="47"/>
        <end position="64"/>
    </location>
</feature>
<feature type="transmembrane region" description="Helical" evidence="1">
    <location>
        <begin position="7"/>
        <end position="27"/>
    </location>
</feature>
<keyword evidence="1" id="KW-0812">Transmembrane</keyword>
<keyword evidence="3" id="KW-1185">Reference proteome</keyword>
<evidence type="ECO:0000256" key="1">
    <source>
        <dbReference type="SAM" id="Phobius"/>
    </source>
</evidence>
<dbReference type="AlphaFoldDB" id="A0A285T2J4"/>
<keyword evidence="1" id="KW-0472">Membrane</keyword>
<gene>
    <name evidence="2" type="ORF">SAMN05880501_10873</name>
</gene>
<name>A0A285T2J4_9BACL</name>
<reference evidence="3" key="1">
    <citation type="submission" date="2017-08" db="EMBL/GenBank/DDBJ databases">
        <authorList>
            <person name="Varghese N."/>
            <person name="Submissions S."/>
        </authorList>
    </citation>
    <scope>NUCLEOTIDE SEQUENCE [LARGE SCALE GENOMIC DNA]</scope>
    <source>
        <strain evidence="3">JC22</strain>
    </source>
</reference>
<sequence length="133" mass="15229">MKELMPYLWKLAWVVGLFLLTIISFNIEKHIDSYSTSIQSITPVYCANFLIHLIWGVYLSLILIKKWTFQINKSLFLCVFLPCFLFSVILPVGFLTSINFPIGGVWFIKIVSSGLIEIVAGLTFMLSIFNKKV</sequence>
<feature type="transmembrane region" description="Helical" evidence="1">
    <location>
        <begin position="76"/>
        <end position="100"/>
    </location>
</feature>
<evidence type="ECO:0000313" key="3">
    <source>
        <dbReference type="Proteomes" id="UP000219636"/>
    </source>
</evidence>